<dbReference type="Proteomes" id="UP000018468">
    <property type="component" value="Linkage group LG9"/>
</dbReference>
<dbReference type="InterPro" id="IPR051999">
    <property type="entry name" value="Mediator_complex_subunit_1"/>
</dbReference>
<dbReference type="AlphaFoldDB" id="W5N208"/>
<evidence type="ECO:0000256" key="5">
    <source>
        <dbReference type="ARBA" id="ARBA00023159"/>
    </source>
</evidence>
<comment type="subcellular location">
    <subcellularLocation>
        <location evidence="1 9">Nucleus</location>
    </subcellularLocation>
</comment>
<proteinExistence type="inferred from homology"/>
<sequence>MESEKRVPADKDSPAKSLITALHLKYVEKPWSETINLVCRCMEKRKKDSNVPSKQLLDCLERLHKALNATSFTDMVTRLEIIAKHKGLGSHLSPSEDVCYITSDIFYLEVLFQPAGEVADVKVAHHGEAPVSSEMLCNLLRLKNFEEFGKELEGLSSLFNTSGDSETNMKMFSALQFVEKDLLKMFQIPRPVSSGDPWLDNVLHGRIGNVTPRNNGIRYPMSIEYYISPYDLLEEKMKPESRSCGNKVFVTAEVTNTIQRLPSASVIADSPQMTNEGFPVHATLDDLVSMELSACLFLKFPRPVPILSCFIEEFHRLTAGISVSEDLKQVPFYELLMKTKMNVTTWGSDSCCFLVTLPGHHRQGYVISQQWWLKPWEGALVHKIPFTHPGHVPSLLSLLRHQTAFSTLIASCVTGKRSHLPPALELSERSSPTLGPASPCHSSTLSLAQWPHLGLIFVNVVDSNHISCKLFPPEVPDPSIDDWISKVMKRCMSIPVTMRAIFRKIASRETPTASETGAAPENTSEITATTSSSLPIAQENTQSANHCPGALVMFFLQNL</sequence>
<evidence type="ECO:0000256" key="9">
    <source>
        <dbReference type="RuleBase" id="RU364059"/>
    </source>
</evidence>
<dbReference type="Ensembl" id="ENSLOCT00000014696.1">
    <property type="protein sequence ID" value="ENSLOCP00000014667.1"/>
    <property type="gene ID" value="ENSLOCG00000011924.1"/>
</dbReference>
<dbReference type="InterPro" id="IPR019680">
    <property type="entry name" value="Mediator_Med1"/>
</dbReference>
<dbReference type="EMBL" id="AHAT01031768">
    <property type="status" value="NOT_ANNOTATED_CDS"/>
    <property type="molecule type" value="Genomic_DNA"/>
</dbReference>
<dbReference type="PANTHER" id="PTHR12881">
    <property type="entry name" value="MEDIATOR OF RNA POLYMERASE II TRANSCRIPTION SUBUNIT 1"/>
    <property type="match status" value="1"/>
</dbReference>
<dbReference type="GO" id="GO:0003712">
    <property type="term" value="F:transcription coregulator activity"/>
    <property type="evidence" value="ECO:0007669"/>
    <property type="project" value="InterPro"/>
</dbReference>
<evidence type="ECO:0000259" key="10">
    <source>
        <dbReference type="Pfam" id="PF10744"/>
    </source>
</evidence>
<keyword evidence="4 9" id="KW-0805">Transcription regulation</keyword>
<evidence type="ECO:0000256" key="3">
    <source>
        <dbReference type="ARBA" id="ARBA00020612"/>
    </source>
</evidence>
<feature type="domain" description="Mediator complex subunit Med1" evidence="10">
    <location>
        <begin position="58"/>
        <end position="413"/>
    </location>
</feature>
<evidence type="ECO:0000256" key="2">
    <source>
        <dbReference type="ARBA" id="ARBA00006210"/>
    </source>
</evidence>
<dbReference type="PANTHER" id="PTHR12881:SF4">
    <property type="entry name" value="MEDIATOR OF RNA POLYMERASE II TRANSCRIPTION SUBUNIT 1"/>
    <property type="match status" value="1"/>
</dbReference>
<reference evidence="12" key="1">
    <citation type="submission" date="2011-12" db="EMBL/GenBank/DDBJ databases">
        <title>The Draft Genome of Lepisosteus oculatus.</title>
        <authorList>
            <consortium name="The Broad Institute Genome Assembly &amp; Analysis Group"/>
            <consortium name="Computational R&amp;D Group"/>
            <consortium name="and Sequencing Platform"/>
            <person name="Di Palma F."/>
            <person name="Alfoldi J."/>
            <person name="Johnson J."/>
            <person name="Berlin A."/>
            <person name="Gnerre S."/>
            <person name="Jaffe D."/>
            <person name="MacCallum I."/>
            <person name="Young S."/>
            <person name="Walker B.J."/>
            <person name="Lander E.S."/>
            <person name="Lindblad-Toh K."/>
        </authorList>
    </citation>
    <scope>NUCLEOTIDE SEQUENCE [LARGE SCALE GENOMIC DNA]</scope>
</reference>
<comment type="function">
    <text evidence="9">Component of the Mediator complex, a coactivator involved in the regulated transcription of nearly all RNA polymerase II-dependent genes. Mediator functions as a bridge to convey information from gene-specific regulatory proteins to the basal RNA polymerase II transcription machinery. Mediator is recruited to promoters by direct interactions with regulatory proteins and serves as a scaffold for the assembly of a functional preinitiation complex with RNA polymerase II and the general transcription factors.</text>
</comment>
<organism evidence="11 12">
    <name type="scientific">Lepisosteus oculatus</name>
    <name type="common">Spotted gar</name>
    <dbReference type="NCBI Taxonomy" id="7918"/>
    <lineage>
        <taxon>Eukaryota</taxon>
        <taxon>Metazoa</taxon>
        <taxon>Chordata</taxon>
        <taxon>Craniata</taxon>
        <taxon>Vertebrata</taxon>
        <taxon>Euteleostomi</taxon>
        <taxon>Actinopterygii</taxon>
        <taxon>Neopterygii</taxon>
        <taxon>Holostei</taxon>
        <taxon>Semionotiformes</taxon>
        <taxon>Lepisosteidae</taxon>
        <taxon>Lepisosteus</taxon>
    </lineage>
</organism>
<evidence type="ECO:0000256" key="7">
    <source>
        <dbReference type="ARBA" id="ARBA00023242"/>
    </source>
</evidence>
<dbReference type="Pfam" id="PF10744">
    <property type="entry name" value="Med1"/>
    <property type="match status" value="1"/>
</dbReference>
<evidence type="ECO:0000313" key="11">
    <source>
        <dbReference type="Ensembl" id="ENSLOCP00000014667.1"/>
    </source>
</evidence>
<dbReference type="EMBL" id="AHAT01031767">
    <property type="status" value="NOT_ANNOTATED_CDS"/>
    <property type="molecule type" value="Genomic_DNA"/>
</dbReference>
<reference evidence="11" key="2">
    <citation type="submission" date="2025-08" db="UniProtKB">
        <authorList>
            <consortium name="Ensembl"/>
        </authorList>
    </citation>
    <scope>IDENTIFICATION</scope>
</reference>
<reference evidence="11" key="3">
    <citation type="submission" date="2025-09" db="UniProtKB">
        <authorList>
            <consortium name="Ensembl"/>
        </authorList>
    </citation>
    <scope>IDENTIFICATION</scope>
</reference>
<dbReference type="GO" id="GO:0016592">
    <property type="term" value="C:mediator complex"/>
    <property type="evidence" value="ECO:0007669"/>
    <property type="project" value="InterPro"/>
</dbReference>
<accession>W5N208</accession>
<comment type="similarity">
    <text evidence="2 9">Belongs to the Mediator complex subunit 1 family.</text>
</comment>
<evidence type="ECO:0000256" key="6">
    <source>
        <dbReference type="ARBA" id="ARBA00023163"/>
    </source>
</evidence>
<keyword evidence="12" id="KW-1185">Reference proteome</keyword>
<name>W5N208_LEPOC</name>
<protein>
    <recommendedName>
        <fullName evidence="3 9">Mediator of RNA polymerase II transcription subunit 1</fullName>
    </recommendedName>
    <alternativeName>
        <fullName evidence="8 9">Mediator complex subunit 1</fullName>
    </alternativeName>
</protein>
<evidence type="ECO:0000256" key="4">
    <source>
        <dbReference type="ARBA" id="ARBA00023015"/>
    </source>
</evidence>
<keyword evidence="6 9" id="KW-0804">Transcription</keyword>
<evidence type="ECO:0000256" key="1">
    <source>
        <dbReference type="ARBA" id="ARBA00004123"/>
    </source>
</evidence>
<evidence type="ECO:0000313" key="12">
    <source>
        <dbReference type="Proteomes" id="UP000018468"/>
    </source>
</evidence>
<dbReference type="Bgee" id="ENSLOCG00000011924">
    <property type="expression patterns" value="Expressed in ovary and 2 other cell types or tissues"/>
</dbReference>
<evidence type="ECO:0000256" key="8">
    <source>
        <dbReference type="ARBA" id="ARBA00031254"/>
    </source>
</evidence>
<dbReference type="GO" id="GO:0045944">
    <property type="term" value="P:positive regulation of transcription by RNA polymerase II"/>
    <property type="evidence" value="ECO:0007669"/>
    <property type="project" value="UniProtKB-ARBA"/>
</dbReference>
<keyword evidence="5 9" id="KW-0010">Activator</keyword>
<dbReference type="GeneTree" id="ENSGT00660000095569"/>
<keyword evidence="7 9" id="KW-0539">Nucleus</keyword>